<feature type="short sequence motif" description="TonB box" evidence="15">
    <location>
        <begin position="40"/>
        <end position="46"/>
    </location>
</feature>
<feature type="domain" description="TonB-dependent receptor-like beta-barrel" evidence="19">
    <location>
        <begin position="257"/>
        <end position="694"/>
    </location>
</feature>
<dbReference type="InterPro" id="IPR010917">
    <property type="entry name" value="TonB_rcpt_CS"/>
</dbReference>
<dbReference type="RefSeq" id="WP_241767089.1">
    <property type="nucleotide sequence ID" value="NZ_ARYL01000050.1"/>
</dbReference>
<evidence type="ECO:0000256" key="3">
    <source>
        <dbReference type="ARBA" id="ARBA00022448"/>
    </source>
</evidence>
<dbReference type="CDD" id="cd01347">
    <property type="entry name" value="ligand_gated_channel"/>
    <property type="match status" value="1"/>
</dbReference>
<keyword evidence="7 18" id="KW-0732">Signal</keyword>
<feature type="chain" id="PRO_5001573550" evidence="18">
    <location>
        <begin position="26"/>
        <end position="728"/>
    </location>
</feature>
<dbReference type="PROSITE" id="PS00430">
    <property type="entry name" value="TONB_DEPENDENT_REC_1"/>
    <property type="match status" value="1"/>
</dbReference>
<dbReference type="GO" id="GO:0038023">
    <property type="term" value="F:signaling receptor activity"/>
    <property type="evidence" value="ECO:0007669"/>
    <property type="project" value="InterPro"/>
</dbReference>
<proteinExistence type="inferred from homology"/>
<evidence type="ECO:0000256" key="18">
    <source>
        <dbReference type="SAM" id="SignalP"/>
    </source>
</evidence>
<dbReference type="Pfam" id="PF00593">
    <property type="entry name" value="TonB_dep_Rec_b-barrel"/>
    <property type="match status" value="1"/>
</dbReference>
<dbReference type="NCBIfam" id="TIGR01783">
    <property type="entry name" value="TonB-siderophor"/>
    <property type="match status" value="1"/>
</dbReference>
<dbReference type="PROSITE" id="PS52016">
    <property type="entry name" value="TONB_DEPENDENT_REC_3"/>
    <property type="match status" value="1"/>
</dbReference>
<dbReference type="GO" id="GO:0009279">
    <property type="term" value="C:cell outer membrane"/>
    <property type="evidence" value="ECO:0007669"/>
    <property type="project" value="UniProtKB-SubCell"/>
</dbReference>
<protein>
    <submittedName>
        <fullName evidence="21">TonB-dependent receptor family protein</fullName>
    </submittedName>
</protein>
<evidence type="ECO:0000256" key="16">
    <source>
        <dbReference type="PROSITE-ProRule" id="PRU10144"/>
    </source>
</evidence>
<keyword evidence="8" id="KW-0408">Iron</keyword>
<evidence type="ECO:0000256" key="17">
    <source>
        <dbReference type="RuleBase" id="RU003357"/>
    </source>
</evidence>
<dbReference type="EMBL" id="ARYL01000050">
    <property type="protein sequence ID" value="KDA00771.1"/>
    <property type="molecule type" value="Genomic_DNA"/>
</dbReference>
<reference evidence="21 22" key="1">
    <citation type="journal article" date="2014" name="Antonie Van Leeuwenhoek">
        <title>Hyphomonas beringensis sp. nov. and Hyphomonas chukchiensis sp. nov., isolated from surface seawater of the Bering Sea and Chukchi Sea.</title>
        <authorList>
            <person name="Li C."/>
            <person name="Lai Q."/>
            <person name="Li G."/>
            <person name="Dong C."/>
            <person name="Wang J."/>
            <person name="Liao Y."/>
            <person name="Shao Z."/>
        </authorList>
    </citation>
    <scope>NUCLEOTIDE SEQUENCE [LARGE SCALE GENOMIC DNA]</scope>
    <source>
        <strain evidence="21 22">SCH89</strain>
    </source>
</reference>
<accession>A0A059G1T1</accession>
<evidence type="ECO:0000256" key="12">
    <source>
        <dbReference type="ARBA" id="ARBA00023170"/>
    </source>
</evidence>
<dbReference type="Proteomes" id="UP000024942">
    <property type="component" value="Unassembled WGS sequence"/>
</dbReference>
<dbReference type="PATRIC" id="fig|1280953.3.peg.3763"/>
<evidence type="ECO:0000256" key="7">
    <source>
        <dbReference type="ARBA" id="ARBA00022729"/>
    </source>
</evidence>
<evidence type="ECO:0000256" key="6">
    <source>
        <dbReference type="ARBA" id="ARBA00022692"/>
    </source>
</evidence>
<evidence type="ECO:0000256" key="11">
    <source>
        <dbReference type="ARBA" id="ARBA00023136"/>
    </source>
</evidence>
<keyword evidence="3 14" id="KW-0813">Transport</keyword>
<dbReference type="GO" id="GO:0015891">
    <property type="term" value="P:siderophore transport"/>
    <property type="evidence" value="ECO:0007669"/>
    <property type="project" value="InterPro"/>
</dbReference>
<evidence type="ECO:0000256" key="2">
    <source>
        <dbReference type="ARBA" id="ARBA00009810"/>
    </source>
</evidence>
<comment type="similarity">
    <text evidence="2 14 17">Belongs to the TonB-dependent receptor family.</text>
</comment>
<dbReference type="Gene3D" id="2.40.170.20">
    <property type="entry name" value="TonB-dependent receptor, beta-barrel domain"/>
    <property type="match status" value="1"/>
</dbReference>
<dbReference type="PANTHER" id="PTHR32552:SF82">
    <property type="entry name" value="FCUA PROTEIN"/>
    <property type="match status" value="1"/>
</dbReference>
<comment type="caution">
    <text evidence="21">The sequence shown here is derived from an EMBL/GenBank/DDBJ whole genome shotgun (WGS) entry which is preliminary data.</text>
</comment>
<evidence type="ECO:0000256" key="14">
    <source>
        <dbReference type="PROSITE-ProRule" id="PRU01360"/>
    </source>
</evidence>
<organism evidence="21 22">
    <name type="scientific">Hyphomonas oceanitis SCH89</name>
    <dbReference type="NCBI Taxonomy" id="1280953"/>
    <lineage>
        <taxon>Bacteria</taxon>
        <taxon>Pseudomonadati</taxon>
        <taxon>Pseudomonadota</taxon>
        <taxon>Alphaproteobacteria</taxon>
        <taxon>Hyphomonadales</taxon>
        <taxon>Hyphomonadaceae</taxon>
        <taxon>Hyphomonas</taxon>
    </lineage>
</organism>
<dbReference type="eggNOG" id="COG4774">
    <property type="taxonomic scope" value="Bacteria"/>
</dbReference>
<evidence type="ECO:0000256" key="4">
    <source>
        <dbReference type="ARBA" id="ARBA00022452"/>
    </source>
</evidence>
<evidence type="ECO:0000256" key="5">
    <source>
        <dbReference type="ARBA" id="ARBA00022496"/>
    </source>
</evidence>
<feature type="signal peptide" evidence="18">
    <location>
        <begin position="1"/>
        <end position="25"/>
    </location>
</feature>
<evidence type="ECO:0000256" key="10">
    <source>
        <dbReference type="ARBA" id="ARBA00023077"/>
    </source>
</evidence>
<keyword evidence="11 14" id="KW-0472">Membrane</keyword>
<sequence>MMNSAGWKWALTGVALGALSVSASAQEDSSADASARVLDTVTVTGSASQVELLEEYAGGQVGRGGRAGLLGNLDYLDAPFSGTTYTADLVSAQQSDSVGDVLQNDPVVRVAKGFGNFQEVYIVRGFPVYSDDITLNGVYGILPRQYVAAELFERVEVFRGANAFINGAAPGGSGVGGTINLVPKRAPDGGVRRATIGFESDSQVYAALDLGTRFGTSEEWGVRMNAVRREGETSISGQERELSVISLGTDYAGERFRFSADAGYQKNHIDAPRPQVTPLGDVPDVPDSDVNYAQSWTYTDEEQLFAVARGEYDVTDNISVWLAGGVRNGEEANVLANPSAAADGSLTAYRFDNTREDDVLSFDTGARATFDTGPVSHSLVVSASTIKVESKNAYAFSSFSTPFASDLYTPVAVAAPVPDFFLGGELNDPLKTEEVDNQSYAIADTLSFIEGRLLATIGVRHQDIETTSFDYNSGLRLSGYSDSATTPAFGLVYKLSPAISLYGNYAESLQPGSIAPSTSGGVAILNAGEVLEPFKGEQVEAGVKYDGGNFGGTLSVFSLTRPNAIVVNQVFQSSGEQENQGIELSVFGEPVDGFRLIGGATFLDTELAKTEGGVNEGNTVIGVPETQANLNAEWDVPALTGLTLDGRIVFTGEQYVNETNTTEIDSWTRLDFGARYTLNMAERPVTLRARVENVTDETYWASTGGFPGANYLIQGNPRTLMVSASIDF</sequence>
<feature type="short sequence motif" description="TonB C-terminal box" evidence="16">
    <location>
        <begin position="711"/>
        <end position="728"/>
    </location>
</feature>
<keyword evidence="9" id="KW-0406">Ion transport</keyword>
<dbReference type="STRING" id="1280953.HOC_18809"/>
<evidence type="ECO:0000259" key="20">
    <source>
        <dbReference type="Pfam" id="PF07715"/>
    </source>
</evidence>
<keyword evidence="5" id="KW-0410">Iron transport</keyword>
<dbReference type="Gene3D" id="2.170.130.10">
    <property type="entry name" value="TonB-dependent receptor, plug domain"/>
    <property type="match status" value="1"/>
</dbReference>
<dbReference type="SUPFAM" id="SSF56935">
    <property type="entry name" value="Porins"/>
    <property type="match status" value="1"/>
</dbReference>
<evidence type="ECO:0000313" key="21">
    <source>
        <dbReference type="EMBL" id="KDA00771.1"/>
    </source>
</evidence>
<comment type="subcellular location">
    <subcellularLocation>
        <location evidence="1 14">Cell outer membrane</location>
        <topology evidence="1 14">Multi-pass membrane protein</topology>
    </subcellularLocation>
</comment>
<dbReference type="InterPro" id="IPR037066">
    <property type="entry name" value="Plug_dom_sf"/>
</dbReference>
<evidence type="ECO:0000256" key="1">
    <source>
        <dbReference type="ARBA" id="ARBA00004571"/>
    </source>
</evidence>
<evidence type="ECO:0000313" key="22">
    <source>
        <dbReference type="Proteomes" id="UP000024942"/>
    </source>
</evidence>
<gene>
    <name evidence="21" type="ORF">HOC_18809</name>
</gene>
<keyword evidence="13 14" id="KW-0998">Cell outer membrane</keyword>
<keyword evidence="12 21" id="KW-0675">Receptor</keyword>
<evidence type="ECO:0000256" key="15">
    <source>
        <dbReference type="PROSITE-ProRule" id="PRU10143"/>
    </source>
</evidence>
<evidence type="ECO:0000256" key="9">
    <source>
        <dbReference type="ARBA" id="ARBA00023065"/>
    </source>
</evidence>
<feature type="domain" description="TonB-dependent receptor plug" evidence="20">
    <location>
        <begin position="77"/>
        <end position="172"/>
    </location>
</feature>
<dbReference type="AlphaFoldDB" id="A0A059G1T1"/>
<keyword evidence="22" id="KW-1185">Reference proteome</keyword>
<evidence type="ECO:0000256" key="8">
    <source>
        <dbReference type="ARBA" id="ARBA00023004"/>
    </source>
</evidence>
<dbReference type="InterPro" id="IPR000531">
    <property type="entry name" value="Beta-barrel_TonB"/>
</dbReference>
<keyword evidence="10 15" id="KW-0798">TonB box</keyword>
<dbReference type="InterPro" id="IPR012910">
    <property type="entry name" value="Plug_dom"/>
</dbReference>
<dbReference type="GO" id="GO:0015344">
    <property type="term" value="F:siderophore uptake transmembrane transporter activity"/>
    <property type="evidence" value="ECO:0007669"/>
    <property type="project" value="TreeGrafter"/>
</dbReference>
<keyword evidence="4 14" id="KW-1134">Transmembrane beta strand</keyword>
<dbReference type="Pfam" id="PF07715">
    <property type="entry name" value="Plug"/>
    <property type="match status" value="1"/>
</dbReference>
<dbReference type="PROSITE" id="PS01156">
    <property type="entry name" value="TONB_DEPENDENT_REC_2"/>
    <property type="match status" value="1"/>
</dbReference>
<dbReference type="InterPro" id="IPR036942">
    <property type="entry name" value="Beta-barrel_TonB_sf"/>
</dbReference>
<name>A0A059G1T1_9PROT</name>
<dbReference type="InterPro" id="IPR010105">
    <property type="entry name" value="TonB_sidphr_rcpt"/>
</dbReference>
<evidence type="ECO:0000256" key="13">
    <source>
        <dbReference type="ARBA" id="ARBA00023237"/>
    </source>
</evidence>
<dbReference type="PANTHER" id="PTHR32552">
    <property type="entry name" value="FERRICHROME IRON RECEPTOR-RELATED"/>
    <property type="match status" value="1"/>
</dbReference>
<dbReference type="InterPro" id="IPR010916">
    <property type="entry name" value="TonB_box_CS"/>
</dbReference>
<keyword evidence="6 14" id="KW-0812">Transmembrane</keyword>
<evidence type="ECO:0000259" key="19">
    <source>
        <dbReference type="Pfam" id="PF00593"/>
    </source>
</evidence>
<dbReference type="InterPro" id="IPR039426">
    <property type="entry name" value="TonB-dep_rcpt-like"/>
</dbReference>